<proteinExistence type="inferred from homology"/>
<evidence type="ECO:0000256" key="4">
    <source>
        <dbReference type="ARBA" id="ARBA00011365"/>
    </source>
</evidence>
<dbReference type="InterPro" id="IPR026029">
    <property type="entry name" value="MLI_dom"/>
</dbReference>
<keyword evidence="7 8" id="KW-0413">Isomerase</keyword>
<evidence type="ECO:0000259" key="9">
    <source>
        <dbReference type="Pfam" id="PF02426"/>
    </source>
</evidence>
<feature type="domain" description="Muconolactone isomerase" evidence="9">
    <location>
        <begin position="3"/>
        <end position="90"/>
    </location>
</feature>
<evidence type="ECO:0000256" key="8">
    <source>
        <dbReference type="PIRNR" id="PIRNR001486"/>
    </source>
</evidence>
<name>A0ABN2UWN9_9MICC</name>
<dbReference type="InterPro" id="IPR003464">
    <property type="entry name" value="Muconolactone_d_Isoase"/>
</dbReference>
<comment type="catalytic activity">
    <reaction evidence="1 8">
        <text>(S)-muconolactone = (4,5-dihydro-5-oxofuran-2-yl)-acetate</text>
        <dbReference type="Rhea" id="RHEA:12348"/>
        <dbReference type="ChEBI" id="CHEBI:58425"/>
        <dbReference type="ChEBI" id="CHEBI:58736"/>
        <dbReference type="EC" id="5.3.3.4"/>
    </reaction>
</comment>
<evidence type="ECO:0000313" key="11">
    <source>
        <dbReference type="Proteomes" id="UP001501461"/>
    </source>
</evidence>
<evidence type="ECO:0000256" key="5">
    <source>
        <dbReference type="ARBA" id="ARBA00012070"/>
    </source>
</evidence>
<evidence type="ECO:0000256" key="3">
    <source>
        <dbReference type="ARBA" id="ARBA00010882"/>
    </source>
</evidence>
<protein>
    <recommendedName>
        <fullName evidence="5 8">Muconolactone Delta-isomerase</fullName>
        <shortName evidence="8">MIase</shortName>
        <ecNumber evidence="5 8">5.3.3.4</ecNumber>
    </recommendedName>
</protein>
<dbReference type="EMBL" id="BAAAMN010000058">
    <property type="protein sequence ID" value="GAA2045019.1"/>
    <property type="molecule type" value="Genomic_DNA"/>
</dbReference>
<accession>A0ABN2UWN9</accession>
<comment type="subunit">
    <text evidence="4">Homodecamer.</text>
</comment>
<reference evidence="10 11" key="1">
    <citation type="journal article" date="2019" name="Int. J. Syst. Evol. Microbiol.">
        <title>The Global Catalogue of Microorganisms (GCM) 10K type strain sequencing project: providing services to taxonomists for standard genome sequencing and annotation.</title>
        <authorList>
            <consortium name="The Broad Institute Genomics Platform"/>
            <consortium name="The Broad Institute Genome Sequencing Center for Infectious Disease"/>
            <person name="Wu L."/>
            <person name="Ma J."/>
        </authorList>
    </citation>
    <scope>NUCLEOTIDE SEQUENCE [LARGE SCALE GENOMIC DNA]</scope>
    <source>
        <strain evidence="10 11">JCM 13595</strain>
    </source>
</reference>
<comment type="caution">
    <text evidence="10">The sequence shown here is derived from an EMBL/GenBank/DDBJ whole genome shotgun (WGS) entry which is preliminary data.</text>
</comment>
<dbReference type="PIRSF" id="PIRSF001486">
    <property type="entry name" value="CatC"/>
    <property type="match status" value="1"/>
</dbReference>
<dbReference type="EC" id="5.3.3.4" evidence="5 8"/>
<organism evidence="10 11">
    <name type="scientific">Yaniella flava</name>
    <dbReference type="NCBI Taxonomy" id="287930"/>
    <lineage>
        <taxon>Bacteria</taxon>
        <taxon>Bacillati</taxon>
        <taxon>Actinomycetota</taxon>
        <taxon>Actinomycetes</taxon>
        <taxon>Micrococcales</taxon>
        <taxon>Micrococcaceae</taxon>
        <taxon>Yaniella</taxon>
    </lineage>
</organism>
<gene>
    <name evidence="10" type="ORF">GCM10009720_27410</name>
</gene>
<dbReference type="Pfam" id="PF02426">
    <property type="entry name" value="MIase"/>
    <property type="match status" value="1"/>
</dbReference>
<dbReference type="RefSeq" id="WP_343959728.1">
    <property type="nucleotide sequence ID" value="NZ_BAAAMN010000058.1"/>
</dbReference>
<evidence type="ECO:0000256" key="2">
    <source>
        <dbReference type="ARBA" id="ARBA00005193"/>
    </source>
</evidence>
<keyword evidence="11" id="KW-1185">Reference proteome</keyword>
<evidence type="ECO:0000256" key="1">
    <source>
        <dbReference type="ARBA" id="ARBA00001739"/>
    </source>
</evidence>
<dbReference type="Gene3D" id="3.30.70.1060">
    <property type="entry name" value="Dimeric alpha+beta barrel"/>
    <property type="match status" value="1"/>
</dbReference>
<sequence length="93" mass="11162">MQEYLVNIQITWPDDMTDKQLEQITVEEREMAKTRTKEGHLVRMWRVPGRRENWGLWRAKNTSELHEIIAKLPVWPYMDVKVHSLAEHPVDPQ</sequence>
<dbReference type="Proteomes" id="UP001501461">
    <property type="component" value="Unassembled WGS sequence"/>
</dbReference>
<keyword evidence="6 8" id="KW-0058">Aromatic hydrocarbons catabolism</keyword>
<comment type="pathway">
    <text evidence="2 8">Aromatic compound metabolism; beta-ketoadipate pathway; 5-oxo-4,5-dihydro-2-furylacetate from catechol: step 3/3.</text>
</comment>
<comment type="similarity">
    <text evidence="3 8">Belongs to the muconolactone Delta-isomerase family.</text>
</comment>
<evidence type="ECO:0000256" key="6">
    <source>
        <dbReference type="ARBA" id="ARBA00022797"/>
    </source>
</evidence>
<evidence type="ECO:0000313" key="10">
    <source>
        <dbReference type="EMBL" id="GAA2045019.1"/>
    </source>
</evidence>
<dbReference type="SUPFAM" id="SSF54909">
    <property type="entry name" value="Dimeric alpha+beta barrel"/>
    <property type="match status" value="1"/>
</dbReference>
<evidence type="ECO:0000256" key="7">
    <source>
        <dbReference type="ARBA" id="ARBA00023235"/>
    </source>
</evidence>
<dbReference type="InterPro" id="IPR011008">
    <property type="entry name" value="Dimeric_a/b-barrel"/>
</dbReference>